<organism evidence="5 6">
    <name type="scientific">Kushneria avicenniae</name>
    <dbReference type="NCBI Taxonomy" id="402385"/>
    <lineage>
        <taxon>Bacteria</taxon>
        <taxon>Pseudomonadati</taxon>
        <taxon>Pseudomonadota</taxon>
        <taxon>Gammaproteobacteria</taxon>
        <taxon>Oceanospirillales</taxon>
        <taxon>Halomonadaceae</taxon>
        <taxon>Kushneria</taxon>
    </lineage>
</organism>
<proteinExistence type="inferred from homology"/>
<dbReference type="AlphaFoldDB" id="A0A1I1JXS1"/>
<evidence type="ECO:0000256" key="2">
    <source>
        <dbReference type="ARBA" id="ARBA00022679"/>
    </source>
</evidence>
<gene>
    <name evidence="5" type="ORF">SAMN05421848_1672</name>
</gene>
<dbReference type="InterPro" id="IPR052028">
    <property type="entry name" value="HipA_Ser/Thr_kinase"/>
</dbReference>
<comment type="similarity">
    <text evidence="1">Belongs to the HipA Ser/Thr kinase family.</text>
</comment>
<dbReference type="PIRSF" id="PIRSF028135">
    <property type="entry name" value="UCP028135_HipA-like"/>
    <property type="match status" value="1"/>
</dbReference>
<dbReference type="GO" id="GO:0004674">
    <property type="term" value="F:protein serine/threonine kinase activity"/>
    <property type="evidence" value="ECO:0007669"/>
    <property type="project" value="TreeGrafter"/>
</dbReference>
<keyword evidence="3 5" id="KW-0418">Kinase</keyword>
<accession>A0A1I1JXS1</accession>
<dbReference type="GO" id="GO:0005829">
    <property type="term" value="C:cytosol"/>
    <property type="evidence" value="ECO:0007669"/>
    <property type="project" value="TreeGrafter"/>
</dbReference>
<evidence type="ECO:0000259" key="4">
    <source>
        <dbReference type="Pfam" id="PF07804"/>
    </source>
</evidence>
<keyword evidence="6" id="KW-1185">Reference proteome</keyword>
<evidence type="ECO:0000313" key="5">
    <source>
        <dbReference type="EMBL" id="SFC50140.1"/>
    </source>
</evidence>
<evidence type="ECO:0000313" key="6">
    <source>
        <dbReference type="Proteomes" id="UP000199046"/>
    </source>
</evidence>
<sequence>MLLTLQIFHHDQWHDAATLTLSAPEKGRSGTATLGYDQQYAVAWMEQDDECACGINYPVRLMEQFHASPWFAFIDDIMPAGASRRYWIAQLGIEHLSTGAQDAELLRHGTIAPVGNLRIKEAVPTRPETGQLTRLRFPVRDVVERHTDFLEYAQQMGAASGGATGAGGEAPKLILRCNDNDEVWIDTWQDDPLCQDHHYLVKFPRNRRAAIDCDILRAEYHFYQELAALGMNTIETRTMRLEEGTRYPSLWLPRFDVAFQNGRRTLFGLESLYSIMEKGPGAALNMFDVIETLIERLGQQYRVTEAGADFEAAPVVIELVKRDLLNVVFGNSDNHGRNTALIKRPDGMTLAPIYDFAPMKADPEGVIRTTRWGAPYEEGGHFDWQAIARALSHHVPEDTMIDELRALARQLLGLEQRLATRGVPESILTHPAIGLARLDQRLEQWGLT</sequence>
<feature type="domain" description="HipA-like C-terminal" evidence="4">
    <location>
        <begin position="166"/>
        <end position="405"/>
    </location>
</feature>
<dbReference type="PANTHER" id="PTHR37419">
    <property type="entry name" value="SERINE/THREONINE-PROTEIN KINASE TOXIN HIPA"/>
    <property type="match status" value="1"/>
</dbReference>
<evidence type="ECO:0000256" key="1">
    <source>
        <dbReference type="ARBA" id="ARBA00010164"/>
    </source>
</evidence>
<dbReference type="PANTHER" id="PTHR37419:SF8">
    <property type="entry name" value="TOXIN YJJJ"/>
    <property type="match status" value="1"/>
</dbReference>
<protein>
    <submittedName>
        <fullName evidence="5">Serine/threonine-protein kinase HipA</fullName>
    </submittedName>
</protein>
<dbReference type="Proteomes" id="UP000199046">
    <property type="component" value="Unassembled WGS sequence"/>
</dbReference>
<keyword evidence="2" id="KW-0808">Transferase</keyword>
<dbReference type="InterPro" id="IPR016869">
    <property type="entry name" value="UCP028135_HipA-like"/>
</dbReference>
<dbReference type="STRING" id="402385.SAMN05421848_1672"/>
<reference evidence="6" key="1">
    <citation type="submission" date="2016-10" db="EMBL/GenBank/DDBJ databases">
        <authorList>
            <person name="Varghese N."/>
            <person name="Submissions S."/>
        </authorList>
    </citation>
    <scope>NUCLEOTIDE SEQUENCE [LARGE SCALE GENOMIC DNA]</scope>
    <source>
        <strain evidence="6">DSM 23439</strain>
    </source>
</reference>
<name>A0A1I1JXS1_9GAMM</name>
<dbReference type="Pfam" id="PF07804">
    <property type="entry name" value="HipA_C"/>
    <property type="match status" value="1"/>
</dbReference>
<dbReference type="InterPro" id="IPR012893">
    <property type="entry name" value="HipA-like_C"/>
</dbReference>
<dbReference type="EMBL" id="FOLY01000003">
    <property type="protein sequence ID" value="SFC50140.1"/>
    <property type="molecule type" value="Genomic_DNA"/>
</dbReference>
<evidence type="ECO:0000256" key="3">
    <source>
        <dbReference type="ARBA" id="ARBA00022777"/>
    </source>
</evidence>